<dbReference type="CDD" id="cd13926">
    <property type="entry name" value="N-acetylmuramidase_GH108"/>
    <property type="match status" value="1"/>
</dbReference>
<dbReference type="SUPFAM" id="SSF53955">
    <property type="entry name" value="Lysozyme-like"/>
    <property type="match status" value="1"/>
</dbReference>
<protein>
    <submittedName>
        <fullName evidence="3">Lysozyme family protein</fullName>
    </submittedName>
</protein>
<proteinExistence type="predicted"/>
<dbReference type="InterPro" id="IPR023346">
    <property type="entry name" value="Lysozyme-like_dom_sf"/>
</dbReference>
<name>A0A7W8JRU2_9DEIO</name>
<evidence type="ECO:0000259" key="2">
    <source>
        <dbReference type="Pfam" id="PF05838"/>
    </source>
</evidence>
<dbReference type="EMBL" id="JACHFL010000002">
    <property type="protein sequence ID" value="MBB5362052.1"/>
    <property type="molecule type" value="Genomic_DNA"/>
</dbReference>
<feature type="compositionally biased region" description="Basic and acidic residues" evidence="1">
    <location>
        <begin position="238"/>
        <end position="248"/>
    </location>
</feature>
<dbReference type="InterPro" id="IPR008565">
    <property type="entry name" value="TtsA-like_GH18_dom"/>
</dbReference>
<accession>A0A7W8JRU2</accession>
<dbReference type="Pfam" id="PF05838">
    <property type="entry name" value="Glyco_hydro_108"/>
    <property type="match status" value="1"/>
</dbReference>
<feature type="domain" description="TtsA-like Glycoside hydrolase family 108" evidence="2">
    <location>
        <begin position="11"/>
        <end position="95"/>
    </location>
</feature>
<dbReference type="Proteomes" id="UP000552709">
    <property type="component" value="Unassembled WGS sequence"/>
</dbReference>
<sequence length="257" mass="28912">MTSDFERAHEFTARWEGGLVDHPADPGGRTAYGVTQRVYTAWRTGQKLPARDVWLIREDEVLTIYRTRYWEAYPFPSRLPWPLSAAIYDMAVNHGGGRSDGSNGAGGLLQRAMTHLPNGAPVDVALAACDERETFYRAIVRERPSQSVFLRGWLRRVNAQRVWLRENAAPALPPRVILIDMAGQEVDWSGRPDKYGGVLLDDALIIQLRTVYASPGGPWNYPGLRVWVRRNGDMVLERAPLKPKDHTEAPSLPSQAR</sequence>
<dbReference type="AlphaFoldDB" id="A0A7W8JRU2"/>
<organism evidence="3 4">
    <name type="scientific">Deinococcus humi</name>
    <dbReference type="NCBI Taxonomy" id="662880"/>
    <lineage>
        <taxon>Bacteria</taxon>
        <taxon>Thermotogati</taxon>
        <taxon>Deinococcota</taxon>
        <taxon>Deinococci</taxon>
        <taxon>Deinococcales</taxon>
        <taxon>Deinococcaceae</taxon>
        <taxon>Deinococcus</taxon>
    </lineage>
</organism>
<feature type="region of interest" description="Disordered" evidence="1">
    <location>
        <begin position="238"/>
        <end position="257"/>
    </location>
</feature>
<gene>
    <name evidence="3" type="ORF">HNQ08_001137</name>
</gene>
<dbReference type="RefSeq" id="WP_184128201.1">
    <property type="nucleotide sequence ID" value="NZ_JACHFL010000002.1"/>
</dbReference>
<evidence type="ECO:0000313" key="3">
    <source>
        <dbReference type="EMBL" id="MBB5362052.1"/>
    </source>
</evidence>
<evidence type="ECO:0000256" key="1">
    <source>
        <dbReference type="SAM" id="MobiDB-lite"/>
    </source>
</evidence>
<evidence type="ECO:0000313" key="4">
    <source>
        <dbReference type="Proteomes" id="UP000552709"/>
    </source>
</evidence>
<reference evidence="3 4" key="1">
    <citation type="submission" date="2020-08" db="EMBL/GenBank/DDBJ databases">
        <title>Genomic Encyclopedia of Type Strains, Phase IV (KMG-IV): sequencing the most valuable type-strain genomes for metagenomic binning, comparative biology and taxonomic classification.</title>
        <authorList>
            <person name="Goeker M."/>
        </authorList>
    </citation>
    <scope>NUCLEOTIDE SEQUENCE [LARGE SCALE GENOMIC DNA]</scope>
    <source>
        <strain evidence="3 4">DSM 27939</strain>
    </source>
</reference>
<dbReference type="Gene3D" id="1.20.141.10">
    <property type="entry name" value="Chitosanase, subunit A, domain 1"/>
    <property type="match status" value="1"/>
</dbReference>
<comment type="caution">
    <text evidence="3">The sequence shown here is derived from an EMBL/GenBank/DDBJ whole genome shotgun (WGS) entry which is preliminary data.</text>
</comment>
<keyword evidence="4" id="KW-1185">Reference proteome</keyword>